<sequence length="328" mass="35978">MTDVDRMSRERDEHGARPVGAKEDRAKEDRAKEDRAKEARAEVILVTGLSGAGLSTAATALEDLGWYVADNLPPQLVISMVDLAVQAEPPLERLAMVMDVRSRLFTGDLGRVVADLEARPVSTRVLFLDATDAVLIRRFEQVRRSHPLQADTADRTLSDGIAAERAQLAPVKGAADLVIDTSALSGPELRRKIEAAFGDAASDTIGVTVESFGFKYGLPMDSDLVCDVRFLPNPHWIAELRPHTGQDAAVRDYVLSRDGAEDYLRTYHRLLELTTAGYRREGKRYMTIAVGCTGGKHRSVAMAEELAARLEQDPGLAVHVVHRDLGRE</sequence>
<evidence type="ECO:0000256" key="2">
    <source>
        <dbReference type="ARBA" id="ARBA00022840"/>
    </source>
</evidence>
<protein>
    <submittedName>
        <fullName evidence="8">GlmZ(SRNA)-inactivating NTPase</fullName>
    </submittedName>
</protein>
<dbReference type="Proteomes" id="UP000249091">
    <property type="component" value="Chromosome 1"/>
</dbReference>
<reference evidence="8 9" key="1">
    <citation type="submission" date="2018-06" db="EMBL/GenBank/DDBJ databases">
        <authorList>
            <consortium name="Pathogen Informatics"/>
            <person name="Doyle S."/>
        </authorList>
    </citation>
    <scope>NUCLEOTIDE SEQUENCE [LARGE SCALE GENOMIC DNA]</scope>
    <source>
        <strain evidence="8 9">NCTC10994</strain>
    </source>
</reference>
<keyword evidence="2 4" id="KW-0067">ATP-binding</keyword>
<dbReference type="HAMAP" id="MF_00636">
    <property type="entry name" value="RapZ_like"/>
    <property type="match status" value="1"/>
</dbReference>
<dbReference type="NCBIfam" id="NF003828">
    <property type="entry name" value="PRK05416.1"/>
    <property type="match status" value="1"/>
</dbReference>
<dbReference type="Gene3D" id="3.40.50.300">
    <property type="entry name" value="P-loop containing nucleotide triphosphate hydrolases"/>
    <property type="match status" value="1"/>
</dbReference>
<evidence type="ECO:0000313" key="9">
    <source>
        <dbReference type="Proteomes" id="UP000249091"/>
    </source>
</evidence>
<accession>A0A2X4WXL4</accession>
<organism evidence="8 9">
    <name type="scientific">Rhodococcus coprophilus</name>
    <dbReference type="NCBI Taxonomy" id="38310"/>
    <lineage>
        <taxon>Bacteria</taxon>
        <taxon>Bacillati</taxon>
        <taxon>Actinomycetota</taxon>
        <taxon>Actinomycetes</taxon>
        <taxon>Mycobacteriales</taxon>
        <taxon>Nocardiaceae</taxon>
        <taxon>Rhodococcus</taxon>
    </lineage>
</organism>
<keyword evidence="3 4" id="KW-0342">GTP-binding</keyword>
<keyword evidence="9" id="KW-1185">Reference proteome</keyword>
<evidence type="ECO:0000256" key="1">
    <source>
        <dbReference type="ARBA" id="ARBA00022741"/>
    </source>
</evidence>
<dbReference type="PANTHER" id="PTHR30448">
    <property type="entry name" value="RNASE ADAPTER PROTEIN RAPZ"/>
    <property type="match status" value="1"/>
</dbReference>
<dbReference type="KEGG" id="rcr:NCTC10994_00617"/>
<evidence type="ECO:0000256" key="3">
    <source>
        <dbReference type="ARBA" id="ARBA00023134"/>
    </source>
</evidence>
<evidence type="ECO:0000256" key="4">
    <source>
        <dbReference type="HAMAP-Rule" id="MF_00636"/>
    </source>
</evidence>
<feature type="domain" description="RapZ C-terminal" evidence="7">
    <location>
        <begin position="207"/>
        <end position="325"/>
    </location>
</feature>
<dbReference type="InterPro" id="IPR053930">
    <property type="entry name" value="RapZ-like_N"/>
</dbReference>
<evidence type="ECO:0000259" key="7">
    <source>
        <dbReference type="Pfam" id="PF22740"/>
    </source>
</evidence>
<dbReference type="InterPro" id="IPR053931">
    <property type="entry name" value="RapZ_C"/>
</dbReference>
<dbReference type="Pfam" id="PF03668">
    <property type="entry name" value="RapZ-like_N"/>
    <property type="match status" value="1"/>
</dbReference>
<dbReference type="GO" id="GO:0005525">
    <property type="term" value="F:GTP binding"/>
    <property type="evidence" value="ECO:0007669"/>
    <property type="project" value="UniProtKB-UniRule"/>
</dbReference>
<comment type="caution">
    <text evidence="4">Lacks conserved residue(s) required for the propagation of feature annotation.</text>
</comment>
<evidence type="ECO:0000256" key="5">
    <source>
        <dbReference type="SAM" id="MobiDB-lite"/>
    </source>
</evidence>
<dbReference type="Pfam" id="PF22740">
    <property type="entry name" value="PapZ_C"/>
    <property type="match status" value="1"/>
</dbReference>
<keyword evidence="1 4" id="KW-0547">Nucleotide-binding</keyword>
<evidence type="ECO:0000259" key="6">
    <source>
        <dbReference type="Pfam" id="PF03668"/>
    </source>
</evidence>
<feature type="binding site" evidence="4">
    <location>
        <begin position="99"/>
        <end position="102"/>
    </location>
    <ligand>
        <name>GTP</name>
        <dbReference type="ChEBI" id="CHEBI:37565"/>
    </ligand>
</feature>
<dbReference type="STRING" id="1219011.GCA_001895045_00337"/>
<dbReference type="InterPro" id="IPR027417">
    <property type="entry name" value="P-loop_NTPase"/>
</dbReference>
<name>A0A2X4WXL4_9NOCA</name>
<dbReference type="PIRSF" id="PIRSF005052">
    <property type="entry name" value="P-loopkin"/>
    <property type="match status" value="1"/>
</dbReference>
<feature type="domain" description="RapZ-like N-terminal" evidence="6">
    <location>
        <begin position="42"/>
        <end position="198"/>
    </location>
</feature>
<dbReference type="AlphaFoldDB" id="A0A2X4WXL4"/>
<gene>
    <name evidence="8" type="ORF">NCTC10994_00617</name>
</gene>
<dbReference type="InterPro" id="IPR005337">
    <property type="entry name" value="RapZ-like"/>
</dbReference>
<feature type="region of interest" description="Disordered" evidence="5">
    <location>
        <begin position="1"/>
        <end position="34"/>
    </location>
</feature>
<dbReference type="SUPFAM" id="SSF52540">
    <property type="entry name" value="P-loop containing nucleoside triphosphate hydrolases"/>
    <property type="match status" value="1"/>
</dbReference>
<dbReference type="EMBL" id="LS483468">
    <property type="protein sequence ID" value="SQI28864.1"/>
    <property type="molecule type" value="Genomic_DNA"/>
</dbReference>
<proteinExistence type="inferred from homology"/>
<dbReference type="RefSeq" id="WP_371836798.1">
    <property type="nucleotide sequence ID" value="NZ_JAFBBL010000001.1"/>
</dbReference>
<dbReference type="PANTHER" id="PTHR30448:SF0">
    <property type="entry name" value="RNASE ADAPTER PROTEIN RAPZ"/>
    <property type="match status" value="1"/>
</dbReference>
<evidence type="ECO:0000313" key="8">
    <source>
        <dbReference type="EMBL" id="SQI28864.1"/>
    </source>
</evidence>
<dbReference type="GO" id="GO:0005524">
    <property type="term" value="F:ATP binding"/>
    <property type="evidence" value="ECO:0007669"/>
    <property type="project" value="UniProtKB-UniRule"/>
</dbReference>